<accession>A0ABR1ZV98</accession>
<protein>
    <submittedName>
        <fullName evidence="1">Uncharacterized protein</fullName>
    </submittedName>
</protein>
<sequence>MVVSLANSESEFSSAEVGLVPSQVVFGAGVIENHIVVGLSEEGDRLDRADALLASRLVKPTTIVSLNDMVVLEGDFVCSVDRSNNNLQYMSAIRLDVFESPLLWGGGATCFGTCSNDINSPSIINVDRAMDRYFKSARNELDGHKQLQQLVDNLHSLGGCVSVQSSYKLNENVIDPFLIIPLEHGRSDSVVKIWKEDVTAGAQPKVSSHALKDVSSIELLNVISEEECEMVQCDITNISCAESADLAMNSKFAGPKVASHVF</sequence>
<organism evidence="1 2">
    <name type="scientific">Hibiscus sabdariffa</name>
    <name type="common">roselle</name>
    <dbReference type="NCBI Taxonomy" id="183260"/>
    <lineage>
        <taxon>Eukaryota</taxon>
        <taxon>Viridiplantae</taxon>
        <taxon>Streptophyta</taxon>
        <taxon>Embryophyta</taxon>
        <taxon>Tracheophyta</taxon>
        <taxon>Spermatophyta</taxon>
        <taxon>Magnoliopsida</taxon>
        <taxon>eudicotyledons</taxon>
        <taxon>Gunneridae</taxon>
        <taxon>Pentapetalae</taxon>
        <taxon>rosids</taxon>
        <taxon>malvids</taxon>
        <taxon>Malvales</taxon>
        <taxon>Malvaceae</taxon>
        <taxon>Malvoideae</taxon>
        <taxon>Hibiscus</taxon>
    </lineage>
</organism>
<name>A0ABR1ZV98_9ROSI</name>
<evidence type="ECO:0000313" key="2">
    <source>
        <dbReference type="Proteomes" id="UP001472677"/>
    </source>
</evidence>
<gene>
    <name evidence="1" type="ORF">V6N12_055322</name>
</gene>
<evidence type="ECO:0000313" key="1">
    <source>
        <dbReference type="EMBL" id="KAK8484630.1"/>
    </source>
</evidence>
<proteinExistence type="predicted"/>
<dbReference type="Proteomes" id="UP001472677">
    <property type="component" value="Unassembled WGS sequence"/>
</dbReference>
<comment type="caution">
    <text evidence="1">The sequence shown here is derived from an EMBL/GenBank/DDBJ whole genome shotgun (WGS) entry which is preliminary data.</text>
</comment>
<keyword evidence="2" id="KW-1185">Reference proteome</keyword>
<dbReference type="EMBL" id="JBBPBM010001377">
    <property type="protein sequence ID" value="KAK8484630.1"/>
    <property type="molecule type" value="Genomic_DNA"/>
</dbReference>
<reference evidence="1 2" key="1">
    <citation type="journal article" date="2024" name="G3 (Bethesda)">
        <title>Genome assembly of Hibiscus sabdariffa L. provides insights into metabolisms of medicinal natural products.</title>
        <authorList>
            <person name="Kim T."/>
        </authorList>
    </citation>
    <scope>NUCLEOTIDE SEQUENCE [LARGE SCALE GENOMIC DNA]</scope>
    <source>
        <strain evidence="1">TK-2024</strain>
        <tissue evidence="1">Old leaves</tissue>
    </source>
</reference>